<organism evidence="1 2">
    <name type="scientific">Falsihalocynthiibacter arcticus</name>
    <dbReference type="NCBI Taxonomy" id="1579316"/>
    <lineage>
        <taxon>Bacteria</taxon>
        <taxon>Pseudomonadati</taxon>
        <taxon>Pseudomonadota</taxon>
        <taxon>Alphaproteobacteria</taxon>
        <taxon>Rhodobacterales</taxon>
        <taxon>Roseobacteraceae</taxon>
        <taxon>Falsihalocynthiibacter</taxon>
    </lineage>
</organism>
<gene>
    <name evidence="1" type="ORF">RC74_10830</name>
</gene>
<protein>
    <submittedName>
        <fullName evidence="1">Uncharacterized protein</fullName>
    </submittedName>
</protein>
<dbReference type="AlphaFoldDB" id="A0A126V072"/>
<keyword evidence="2" id="KW-1185">Reference proteome</keyword>
<evidence type="ECO:0000313" key="1">
    <source>
        <dbReference type="EMBL" id="AML51690.1"/>
    </source>
</evidence>
<dbReference type="RefSeq" id="WP_039001031.1">
    <property type="nucleotide sequence ID" value="NZ_CP014327.1"/>
</dbReference>
<reference evidence="1 2" key="1">
    <citation type="submission" date="2016-02" db="EMBL/GenBank/DDBJ databases">
        <title>Complete genome sequence of Halocynthiibacter arcticus PAMC 20958t from arctic marine sediment.</title>
        <authorList>
            <person name="Lee Y.M."/>
            <person name="Baek K."/>
            <person name="Lee H.K."/>
            <person name="Shin S.C."/>
        </authorList>
    </citation>
    <scope>NUCLEOTIDE SEQUENCE [LARGE SCALE GENOMIC DNA]</scope>
    <source>
        <strain evidence="1">PAMC 20958</strain>
    </source>
</reference>
<sequence>MGKRYSDHDIGDNGPSDEYWETVFGEIGEILYSHFLTELADADLVEEAEKFWSKIFLFAHKPHAGARDLKALERLAELLHEIETLEISEFVRDRLSIWSSSYTDFSKRERPLGWSATQTATPYDAYYCLFDMHKLLSKPIENTRSYIISEHDPRSKTNATNWKSVDAIRGCLSYWNETKAVDRRFGHPKLETKFGQFVNDIWSYFEIEGSPHSAMNALKRFEGNTKA</sequence>
<name>A0A126V072_9RHOB</name>
<dbReference type="STRING" id="1579316.RC74_10830"/>
<evidence type="ECO:0000313" key="2">
    <source>
        <dbReference type="Proteomes" id="UP000070371"/>
    </source>
</evidence>
<accession>A0A126V072</accession>
<dbReference type="KEGG" id="hat:RC74_10830"/>
<dbReference type="Proteomes" id="UP000070371">
    <property type="component" value="Chromosome"/>
</dbReference>
<dbReference type="EMBL" id="CP014327">
    <property type="protein sequence ID" value="AML51690.1"/>
    <property type="molecule type" value="Genomic_DNA"/>
</dbReference>
<proteinExistence type="predicted"/>